<evidence type="ECO:0000256" key="1">
    <source>
        <dbReference type="ARBA" id="ARBA00001946"/>
    </source>
</evidence>
<organism evidence="14 15">
    <name type="scientific">[Candida] subhashii</name>
    <dbReference type="NCBI Taxonomy" id="561895"/>
    <lineage>
        <taxon>Eukaryota</taxon>
        <taxon>Fungi</taxon>
        <taxon>Dikarya</taxon>
        <taxon>Ascomycota</taxon>
        <taxon>Saccharomycotina</taxon>
        <taxon>Pichiomycetes</taxon>
        <taxon>Debaryomycetaceae</taxon>
        <taxon>Spathaspora</taxon>
    </lineage>
</organism>
<gene>
    <name evidence="14" type="ORF">J8A68_004595</name>
</gene>
<accession>A0A8J5QS88</accession>
<evidence type="ECO:0000256" key="2">
    <source>
        <dbReference type="ARBA" id="ARBA00006734"/>
    </source>
</evidence>
<keyword evidence="8" id="KW-0460">Magnesium</keyword>
<dbReference type="OrthoDB" id="272289at2759"/>
<keyword evidence="7" id="KW-0677">Repeat</keyword>
<dbReference type="GeneID" id="73471395"/>
<dbReference type="EC" id="2.5.1.58" evidence="4"/>
<comment type="similarity">
    <text evidence="2">Belongs to the protein prenyltransferase subunit alpha family.</text>
</comment>
<evidence type="ECO:0000256" key="8">
    <source>
        <dbReference type="ARBA" id="ARBA00022842"/>
    </source>
</evidence>
<dbReference type="GO" id="GO:0005953">
    <property type="term" value="C:CAAX-protein geranylgeranyltransferase complex"/>
    <property type="evidence" value="ECO:0007669"/>
    <property type="project" value="TreeGrafter"/>
</dbReference>
<evidence type="ECO:0000313" key="14">
    <source>
        <dbReference type="EMBL" id="KAG7661900.1"/>
    </source>
</evidence>
<evidence type="ECO:0000256" key="4">
    <source>
        <dbReference type="ARBA" id="ARBA00012702"/>
    </source>
</evidence>
<dbReference type="GO" id="GO:0004660">
    <property type="term" value="F:protein farnesyltransferase activity"/>
    <property type="evidence" value="ECO:0007669"/>
    <property type="project" value="UniProtKB-EC"/>
</dbReference>
<evidence type="ECO:0000256" key="13">
    <source>
        <dbReference type="ARBA" id="ARBA00043219"/>
    </source>
</evidence>
<evidence type="ECO:0000256" key="5">
    <source>
        <dbReference type="ARBA" id="ARBA00022602"/>
    </source>
</evidence>
<dbReference type="PANTHER" id="PTHR11129">
    <property type="entry name" value="PROTEIN FARNESYLTRANSFERASE ALPHA SUBUNIT/RAB GERANYLGERANYL TRANSFERASE ALPHA SUBUNIT"/>
    <property type="match status" value="1"/>
</dbReference>
<evidence type="ECO:0000256" key="3">
    <source>
        <dbReference type="ARBA" id="ARBA00012700"/>
    </source>
</evidence>
<keyword evidence="5" id="KW-0637">Prenyltransferase</keyword>
<comment type="cofactor">
    <cofactor evidence="1">
        <name>Mg(2+)</name>
        <dbReference type="ChEBI" id="CHEBI:18420"/>
    </cofactor>
</comment>
<dbReference type="RefSeq" id="XP_049262133.1">
    <property type="nucleotide sequence ID" value="XM_049408572.1"/>
</dbReference>
<keyword evidence="15" id="KW-1185">Reference proteome</keyword>
<evidence type="ECO:0000313" key="15">
    <source>
        <dbReference type="Proteomes" id="UP000694255"/>
    </source>
</evidence>
<evidence type="ECO:0000256" key="9">
    <source>
        <dbReference type="ARBA" id="ARBA00040965"/>
    </source>
</evidence>
<keyword evidence="6" id="KW-0808">Transferase</keyword>
<sequence length="310" mass="37246">MHTTYDYSDVVPAKINTEEPQLCQILYDEEYKNVMGILLAMMQNQEYSERALAITEKGIELLASHYTIWIYRFNILKQLNNDLFNELDWCEQIALDNEKNYQIWNYRQLIIKRILEITDESSSKKFDPHREFPIMEAMLDSDPKNHHVWSYRKWLVEQFDLYHDERELAFVEGAMNADLRNNSAWSHRFFLFFSRKLLTDKETIDKEIEYSKDAIKKSPQNPSTWNYLLGIHSRFNRDISNLEEFCKTFVDLVNDKVESSFALETLAKIYKDQQKYDDSIEIYDLLKDKFDPIRIKFWEYQKSTIQALKV</sequence>
<proteinExistence type="inferred from homology"/>
<evidence type="ECO:0000256" key="6">
    <source>
        <dbReference type="ARBA" id="ARBA00022679"/>
    </source>
</evidence>
<dbReference type="EMBL" id="JAGSYN010000190">
    <property type="protein sequence ID" value="KAG7661900.1"/>
    <property type="molecule type" value="Genomic_DNA"/>
</dbReference>
<reference evidence="14 15" key="1">
    <citation type="journal article" date="2021" name="DNA Res.">
        <title>Genome analysis of Candida subhashii reveals its hybrid nature and dual mitochondrial genome conformations.</title>
        <authorList>
            <person name="Mixao V."/>
            <person name="Hegedusova E."/>
            <person name="Saus E."/>
            <person name="Pryszcz L.P."/>
            <person name="Cillingova A."/>
            <person name="Nosek J."/>
            <person name="Gabaldon T."/>
        </authorList>
    </citation>
    <scope>NUCLEOTIDE SEQUENCE [LARGE SCALE GENOMIC DNA]</scope>
    <source>
        <strain evidence="14 15">CBS 10753</strain>
    </source>
</reference>
<dbReference type="PROSITE" id="PS51147">
    <property type="entry name" value="PFTA"/>
    <property type="match status" value="5"/>
</dbReference>
<comment type="caution">
    <text evidence="14">The sequence shown here is derived from an EMBL/GenBank/DDBJ whole genome shotgun (WGS) entry which is preliminary data.</text>
</comment>
<dbReference type="GO" id="GO:0004662">
    <property type="term" value="F:CAAX-protein geranylgeranyltransferase activity"/>
    <property type="evidence" value="ECO:0007669"/>
    <property type="project" value="UniProtKB-EC"/>
</dbReference>
<dbReference type="AlphaFoldDB" id="A0A8J5QS88"/>
<dbReference type="PANTHER" id="PTHR11129:SF1">
    <property type="entry name" value="PROTEIN FARNESYLTRANSFERASE_GERANYLGERANYLTRANSFERASE TYPE-1 SUBUNIT ALPHA"/>
    <property type="match status" value="1"/>
</dbReference>
<dbReference type="EC" id="2.5.1.59" evidence="3"/>
<dbReference type="Pfam" id="PF01239">
    <property type="entry name" value="PPTA"/>
    <property type="match status" value="5"/>
</dbReference>
<dbReference type="InterPro" id="IPR002088">
    <property type="entry name" value="Prenyl_trans_a"/>
</dbReference>
<evidence type="ECO:0000256" key="12">
    <source>
        <dbReference type="ARBA" id="ARBA00043086"/>
    </source>
</evidence>
<evidence type="ECO:0000256" key="10">
    <source>
        <dbReference type="ARBA" id="ARBA00041392"/>
    </source>
</evidence>
<dbReference type="GO" id="GO:0005965">
    <property type="term" value="C:protein farnesyltransferase complex"/>
    <property type="evidence" value="ECO:0007669"/>
    <property type="project" value="TreeGrafter"/>
</dbReference>
<evidence type="ECO:0000256" key="7">
    <source>
        <dbReference type="ARBA" id="ARBA00022737"/>
    </source>
</evidence>
<evidence type="ECO:0000256" key="11">
    <source>
        <dbReference type="ARBA" id="ARBA00042436"/>
    </source>
</evidence>
<dbReference type="Proteomes" id="UP000694255">
    <property type="component" value="Unassembled WGS sequence"/>
</dbReference>
<name>A0A8J5QS88_9ASCO</name>
<protein>
    <recommendedName>
        <fullName evidence="9">Protein farnesyltransferase/geranylgeranyltransferase type-1 subunit alpha</fullName>
        <ecNumber evidence="4">2.5.1.58</ecNumber>
        <ecNumber evidence="3">2.5.1.59</ecNumber>
    </recommendedName>
    <alternativeName>
        <fullName evidence="12">CAAX farnesyltransferase subunit alpha</fullName>
    </alternativeName>
    <alternativeName>
        <fullName evidence="11">FTase-alpha</fullName>
    </alternativeName>
    <alternativeName>
        <fullName evidence="10">Ras proteins prenyltransferase subunit alpha</fullName>
    </alternativeName>
    <alternativeName>
        <fullName evidence="13">Type I protein geranyl-geranyltransferase subunit alpha</fullName>
    </alternativeName>
</protein>